<reference evidence="2" key="1">
    <citation type="journal article" date="2022" name="Mol. Ecol. Resour.">
        <title>The genomes of chicory, endive, great burdock and yacon provide insights into Asteraceae palaeo-polyploidization history and plant inulin production.</title>
        <authorList>
            <person name="Fan W."/>
            <person name="Wang S."/>
            <person name="Wang H."/>
            <person name="Wang A."/>
            <person name="Jiang F."/>
            <person name="Liu H."/>
            <person name="Zhao H."/>
            <person name="Xu D."/>
            <person name="Zhang Y."/>
        </authorList>
    </citation>
    <scope>NUCLEOTIDE SEQUENCE [LARGE SCALE GENOMIC DNA]</scope>
    <source>
        <strain evidence="2">cv. Punajuju</strain>
    </source>
</reference>
<proteinExistence type="predicted"/>
<gene>
    <name evidence="1" type="ORF">L2E82_47329</name>
</gene>
<protein>
    <submittedName>
        <fullName evidence="1">Uncharacterized protein</fullName>
    </submittedName>
</protein>
<evidence type="ECO:0000313" key="2">
    <source>
        <dbReference type="Proteomes" id="UP001055811"/>
    </source>
</evidence>
<keyword evidence="2" id="KW-1185">Reference proteome</keyword>
<accession>A0ACB8YVH5</accession>
<dbReference type="Proteomes" id="UP001055811">
    <property type="component" value="Linkage Group LG09"/>
</dbReference>
<name>A0ACB8YVH5_CICIN</name>
<dbReference type="EMBL" id="CM042017">
    <property type="protein sequence ID" value="KAI3689374.1"/>
    <property type="molecule type" value="Genomic_DNA"/>
</dbReference>
<reference evidence="1 2" key="2">
    <citation type="journal article" date="2022" name="Mol. Ecol. Resour.">
        <title>The genomes of chicory, endive, great burdock and yacon provide insights into Asteraceae paleo-polyploidization history and plant inulin production.</title>
        <authorList>
            <person name="Fan W."/>
            <person name="Wang S."/>
            <person name="Wang H."/>
            <person name="Wang A."/>
            <person name="Jiang F."/>
            <person name="Liu H."/>
            <person name="Zhao H."/>
            <person name="Xu D."/>
            <person name="Zhang Y."/>
        </authorList>
    </citation>
    <scope>NUCLEOTIDE SEQUENCE [LARGE SCALE GENOMIC DNA]</scope>
    <source>
        <strain evidence="2">cv. Punajuju</strain>
        <tissue evidence="1">Leaves</tissue>
    </source>
</reference>
<organism evidence="1 2">
    <name type="scientific">Cichorium intybus</name>
    <name type="common">Chicory</name>
    <dbReference type="NCBI Taxonomy" id="13427"/>
    <lineage>
        <taxon>Eukaryota</taxon>
        <taxon>Viridiplantae</taxon>
        <taxon>Streptophyta</taxon>
        <taxon>Embryophyta</taxon>
        <taxon>Tracheophyta</taxon>
        <taxon>Spermatophyta</taxon>
        <taxon>Magnoliopsida</taxon>
        <taxon>eudicotyledons</taxon>
        <taxon>Gunneridae</taxon>
        <taxon>Pentapetalae</taxon>
        <taxon>asterids</taxon>
        <taxon>campanulids</taxon>
        <taxon>Asterales</taxon>
        <taxon>Asteraceae</taxon>
        <taxon>Cichorioideae</taxon>
        <taxon>Cichorieae</taxon>
        <taxon>Cichoriinae</taxon>
        <taxon>Cichorium</taxon>
    </lineage>
</organism>
<sequence length="121" mass="13595">MDSVTDLPPMTALLADHVAEPPPALHTNHPHPPYPKYFSQSRSISPISRWEPHTRPHRLSLISQVDLIPNPVASHARSHRRSPDLTESPICLPIQFAVTWCLISGRMLVSGWFLVFGRGFC</sequence>
<comment type="caution">
    <text evidence="1">The sequence shown here is derived from an EMBL/GenBank/DDBJ whole genome shotgun (WGS) entry which is preliminary data.</text>
</comment>
<evidence type="ECO:0000313" key="1">
    <source>
        <dbReference type="EMBL" id="KAI3689374.1"/>
    </source>
</evidence>